<dbReference type="Proteomes" id="UP000014760">
    <property type="component" value="Unassembled WGS sequence"/>
</dbReference>
<proteinExistence type="predicted"/>
<gene>
    <name evidence="1" type="ORF">CAPTEDRAFT_202365</name>
</gene>
<accession>R7VK96</accession>
<dbReference type="OrthoDB" id="6154567at2759"/>
<dbReference type="AlphaFoldDB" id="R7VK96"/>
<reference evidence="2" key="3">
    <citation type="submission" date="2015-06" db="UniProtKB">
        <authorList>
            <consortium name="EnsemblMetazoa"/>
        </authorList>
    </citation>
    <scope>IDENTIFICATION</scope>
</reference>
<dbReference type="EnsemblMetazoa" id="CapteT202365">
    <property type="protein sequence ID" value="CapteP202365"/>
    <property type="gene ID" value="CapteG202365"/>
</dbReference>
<reference evidence="3" key="1">
    <citation type="submission" date="2012-12" db="EMBL/GenBank/DDBJ databases">
        <authorList>
            <person name="Hellsten U."/>
            <person name="Grimwood J."/>
            <person name="Chapman J.A."/>
            <person name="Shapiro H."/>
            <person name="Aerts A."/>
            <person name="Otillar R.P."/>
            <person name="Terry A.Y."/>
            <person name="Boore J.L."/>
            <person name="Simakov O."/>
            <person name="Marletaz F."/>
            <person name="Cho S.-J."/>
            <person name="Edsinger-Gonzales E."/>
            <person name="Havlak P."/>
            <person name="Kuo D.-H."/>
            <person name="Larsson T."/>
            <person name="Lv J."/>
            <person name="Arendt D."/>
            <person name="Savage R."/>
            <person name="Osoegawa K."/>
            <person name="de Jong P."/>
            <person name="Lindberg D.R."/>
            <person name="Seaver E.C."/>
            <person name="Weisblat D.A."/>
            <person name="Putnam N.H."/>
            <person name="Grigoriev I.V."/>
            <person name="Rokhsar D.S."/>
        </authorList>
    </citation>
    <scope>NUCLEOTIDE SEQUENCE</scope>
    <source>
        <strain evidence="3">I ESC-2004</strain>
    </source>
</reference>
<evidence type="ECO:0000313" key="1">
    <source>
        <dbReference type="EMBL" id="ELU17151.1"/>
    </source>
</evidence>
<dbReference type="EMBL" id="AMQN01017032">
    <property type="status" value="NOT_ANNOTATED_CDS"/>
    <property type="molecule type" value="Genomic_DNA"/>
</dbReference>
<keyword evidence="3" id="KW-1185">Reference proteome</keyword>
<organism evidence="1">
    <name type="scientific">Capitella teleta</name>
    <name type="common">Polychaete worm</name>
    <dbReference type="NCBI Taxonomy" id="283909"/>
    <lineage>
        <taxon>Eukaryota</taxon>
        <taxon>Metazoa</taxon>
        <taxon>Spiralia</taxon>
        <taxon>Lophotrochozoa</taxon>
        <taxon>Annelida</taxon>
        <taxon>Polychaeta</taxon>
        <taxon>Sedentaria</taxon>
        <taxon>Scolecida</taxon>
        <taxon>Capitellidae</taxon>
        <taxon>Capitella</taxon>
    </lineage>
</organism>
<dbReference type="OMA" id="TARSHVM"/>
<sequence length="320" mass="36992">MEPKDFSRALLASIKSENVMQEMMSVAIRAISTDIAPIFEKMESLRRDINCLVTTEIADFKTKISDLSKVIKQKDERISSMEHRVASLESAVDDHELYSRRNSLRLSGIAELPNEDPADVVLTTLNTRMKLDPPLMASELDRTHRLCPKTKDGGKHRLLLIKFTTYRSRKRIFTQKKQLWSEDQSDARLFLNKDLTKRRSELLWSARKLKKEGRIRDAWSSDGKLLLKTMNNVIHPFRSIEEIMLRASPLSEKTRGGGVSIFIRDNLRILEHPELSVCHDSFESIFVELPKGSLLNYKKALFIGVVYRLPRYNHDAFNNY</sequence>
<dbReference type="EMBL" id="KB292667">
    <property type="protein sequence ID" value="ELU17151.1"/>
    <property type="molecule type" value="Genomic_DNA"/>
</dbReference>
<evidence type="ECO:0000313" key="2">
    <source>
        <dbReference type="EnsemblMetazoa" id="CapteP202365"/>
    </source>
</evidence>
<dbReference type="Gene3D" id="3.30.70.1820">
    <property type="entry name" value="L1 transposable element, RRM domain"/>
    <property type="match status" value="1"/>
</dbReference>
<protein>
    <submittedName>
        <fullName evidence="1 2">Uncharacterized protein</fullName>
    </submittedName>
</protein>
<reference evidence="1 3" key="2">
    <citation type="journal article" date="2013" name="Nature">
        <title>Insights into bilaterian evolution from three spiralian genomes.</title>
        <authorList>
            <person name="Simakov O."/>
            <person name="Marletaz F."/>
            <person name="Cho S.J."/>
            <person name="Edsinger-Gonzales E."/>
            <person name="Havlak P."/>
            <person name="Hellsten U."/>
            <person name="Kuo D.H."/>
            <person name="Larsson T."/>
            <person name="Lv J."/>
            <person name="Arendt D."/>
            <person name="Savage R."/>
            <person name="Osoegawa K."/>
            <person name="de Jong P."/>
            <person name="Grimwood J."/>
            <person name="Chapman J.A."/>
            <person name="Shapiro H."/>
            <person name="Aerts A."/>
            <person name="Otillar R.P."/>
            <person name="Terry A.Y."/>
            <person name="Boore J.L."/>
            <person name="Grigoriev I.V."/>
            <person name="Lindberg D.R."/>
            <person name="Seaver E.C."/>
            <person name="Weisblat D.A."/>
            <person name="Putnam N.H."/>
            <person name="Rokhsar D.S."/>
        </authorList>
    </citation>
    <scope>NUCLEOTIDE SEQUENCE</scope>
    <source>
        <strain evidence="1 3">I ESC-2004</strain>
    </source>
</reference>
<evidence type="ECO:0000313" key="3">
    <source>
        <dbReference type="Proteomes" id="UP000014760"/>
    </source>
</evidence>
<dbReference type="HOGENOM" id="CLU_898862_0_0_1"/>
<name>R7VK96_CAPTE</name>